<dbReference type="EMBL" id="KV425953">
    <property type="protein sequence ID" value="KZV95659.1"/>
    <property type="molecule type" value="Genomic_DNA"/>
</dbReference>
<dbReference type="InParanoid" id="A0A166AVU3"/>
<dbReference type="OrthoDB" id="3271094at2759"/>
<proteinExistence type="predicted"/>
<keyword evidence="2" id="KW-1185">Reference proteome</keyword>
<evidence type="ECO:0008006" key="3">
    <source>
        <dbReference type="Google" id="ProtNLM"/>
    </source>
</evidence>
<gene>
    <name evidence="1" type="ORF">EXIGLDRAFT_734886</name>
</gene>
<evidence type="ECO:0000313" key="2">
    <source>
        <dbReference type="Proteomes" id="UP000077266"/>
    </source>
</evidence>
<dbReference type="Proteomes" id="UP000077266">
    <property type="component" value="Unassembled WGS sequence"/>
</dbReference>
<dbReference type="PANTHER" id="PTHR38886">
    <property type="entry name" value="SESA DOMAIN-CONTAINING PROTEIN"/>
    <property type="match status" value="1"/>
</dbReference>
<name>A0A166AVU3_EXIGL</name>
<dbReference type="PANTHER" id="PTHR38886:SF1">
    <property type="entry name" value="NACHT-NTPASE AND P-LOOP NTPASES N-TERMINAL DOMAIN-CONTAINING PROTEIN"/>
    <property type="match status" value="1"/>
</dbReference>
<evidence type="ECO:0000313" key="1">
    <source>
        <dbReference type="EMBL" id="KZV95659.1"/>
    </source>
</evidence>
<reference evidence="1 2" key="1">
    <citation type="journal article" date="2016" name="Mol. Biol. Evol.">
        <title>Comparative Genomics of Early-Diverging Mushroom-Forming Fungi Provides Insights into the Origins of Lignocellulose Decay Capabilities.</title>
        <authorList>
            <person name="Nagy L.G."/>
            <person name="Riley R."/>
            <person name="Tritt A."/>
            <person name="Adam C."/>
            <person name="Daum C."/>
            <person name="Floudas D."/>
            <person name="Sun H."/>
            <person name="Yadav J.S."/>
            <person name="Pangilinan J."/>
            <person name="Larsson K.H."/>
            <person name="Matsuura K."/>
            <person name="Barry K."/>
            <person name="Labutti K."/>
            <person name="Kuo R."/>
            <person name="Ohm R.A."/>
            <person name="Bhattacharya S.S."/>
            <person name="Shirouzu T."/>
            <person name="Yoshinaga Y."/>
            <person name="Martin F.M."/>
            <person name="Grigoriev I.V."/>
            <person name="Hibbett D.S."/>
        </authorList>
    </citation>
    <scope>NUCLEOTIDE SEQUENCE [LARGE SCALE GENOMIC DNA]</scope>
    <source>
        <strain evidence="1 2">HHB12029</strain>
    </source>
</reference>
<accession>A0A166AVU3</accession>
<organism evidence="1 2">
    <name type="scientific">Exidia glandulosa HHB12029</name>
    <dbReference type="NCBI Taxonomy" id="1314781"/>
    <lineage>
        <taxon>Eukaryota</taxon>
        <taxon>Fungi</taxon>
        <taxon>Dikarya</taxon>
        <taxon>Basidiomycota</taxon>
        <taxon>Agaricomycotina</taxon>
        <taxon>Agaricomycetes</taxon>
        <taxon>Auriculariales</taxon>
        <taxon>Exidiaceae</taxon>
        <taxon>Exidia</taxon>
    </lineage>
</organism>
<protein>
    <recommendedName>
        <fullName evidence="3">Fungal N-terminal domain-containing protein</fullName>
    </recommendedName>
</protein>
<dbReference type="AlphaFoldDB" id="A0A166AVU3"/>
<sequence>MSPIAVGSVGDIIALSTLAYEVIKILARGSSTSAETRALAQEVTALYAALGFAQTVLTSEAHVDIPLTIRNAVAQTFATCQTILNRLRDHILSYRREEQGASASARTWKVVWTACSWTVLGKNEAESLRVRLNKQIITIQTLLSAIQSHSLAVVESRTRDDSSTIARIAGLVEALPKVLRHDVPAVQFRDKYNRVVPPVARISYPQFLGFLKFIAWSEGSIEEPTQEKLQPYMLMDKSLPCGCYFYFYYYIYTDAASFGGQNVLISPLRHGVRKHLQPPEGEAPRCYWGDDICGSCGRGDKQPASESNAVRDVQCCLLETLWIDFCAARPGLEDPESPNLMAEVWEFCAFPLASSLDALELERPVWI</sequence>